<sequence length="152" mass="16839">MMEVVGQHLVVSLMVVLALVQHGSEAFNCKFSNEGCERDAECCSFKCVQSHPGTNARCTRCSLHERCLYTHHCEERLVCGTNHTCCAKYWGTCTRREDCCNPHSFCREMDGFFYKRCIEGPEKSAAEAFGLGSRTLLVAGVTLALGLCDVVS</sequence>
<evidence type="ECO:0000256" key="3">
    <source>
        <dbReference type="ARBA" id="ARBA00022525"/>
    </source>
</evidence>
<keyword evidence="6" id="KW-0108">Calcium channel impairing toxin</keyword>
<dbReference type="GO" id="GO:0090729">
    <property type="term" value="F:toxin activity"/>
    <property type="evidence" value="ECO:0007669"/>
    <property type="project" value="UniProtKB-KW"/>
</dbReference>
<evidence type="ECO:0000313" key="8">
    <source>
        <dbReference type="EMBL" id="PVD18473.1"/>
    </source>
</evidence>
<evidence type="ECO:0000256" key="6">
    <source>
        <dbReference type="ARBA" id="ARBA00023297"/>
    </source>
</evidence>
<evidence type="ECO:0000313" key="9">
    <source>
        <dbReference type="Proteomes" id="UP000245119"/>
    </source>
</evidence>
<evidence type="ECO:0000256" key="1">
    <source>
        <dbReference type="ARBA" id="ARBA00004613"/>
    </source>
</evidence>
<dbReference type="GO" id="GO:0005576">
    <property type="term" value="C:extracellular region"/>
    <property type="evidence" value="ECO:0007669"/>
    <property type="project" value="UniProtKB-SubCell"/>
</dbReference>
<accession>A0A2T7NBD2</accession>
<dbReference type="EMBL" id="PZQS01000014">
    <property type="protein sequence ID" value="PVD18473.1"/>
    <property type="molecule type" value="Genomic_DNA"/>
</dbReference>
<comment type="similarity">
    <text evidence="2">Belongs to the scorpion calcin family.</text>
</comment>
<protein>
    <recommendedName>
        <fullName evidence="10">Dickkopf N-terminal cysteine-rich domain-containing protein</fullName>
    </recommendedName>
</protein>
<proteinExistence type="inferred from homology"/>
<organism evidence="8 9">
    <name type="scientific">Pomacea canaliculata</name>
    <name type="common">Golden apple snail</name>
    <dbReference type="NCBI Taxonomy" id="400727"/>
    <lineage>
        <taxon>Eukaryota</taxon>
        <taxon>Metazoa</taxon>
        <taxon>Spiralia</taxon>
        <taxon>Lophotrochozoa</taxon>
        <taxon>Mollusca</taxon>
        <taxon>Gastropoda</taxon>
        <taxon>Caenogastropoda</taxon>
        <taxon>Architaenioglossa</taxon>
        <taxon>Ampullarioidea</taxon>
        <taxon>Ampullariidae</taxon>
        <taxon>Pomacea</taxon>
    </lineage>
</organism>
<evidence type="ECO:0008006" key="10">
    <source>
        <dbReference type="Google" id="ProtNLM"/>
    </source>
</evidence>
<dbReference type="AlphaFoldDB" id="A0A2T7NBD2"/>
<keyword evidence="6" id="KW-0872">Ion channel impairing toxin</keyword>
<comment type="caution">
    <text evidence="8">The sequence shown here is derived from an EMBL/GenBank/DDBJ whole genome shotgun (WGS) entry which is preliminary data.</text>
</comment>
<name>A0A2T7NBD2_POMCA</name>
<gene>
    <name evidence="8" type="ORF">C0Q70_21022</name>
</gene>
<feature type="signal peptide" evidence="7">
    <location>
        <begin position="1"/>
        <end position="26"/>
    </location>
</feature>
<evidence type="ECO:0000256" key="2">
    <source>
        <dbReference type="ARBA" id="ARBA00008992"/>
    </source>
</evidence>
<comment type="subcellular location">
    <subcellularLocation>
        <location evidence="1">Secreted</location>
    </subcellularLocation>
</comment>
<dbReference type="PROSITE" id="PS60028">
    <property type="entry name" value="SCORPION_CALCINE"/>
    <property type="match status" value="1"/>
</dbReference>
<keyword evidence="4" id="KW-0800">Toxin</keyword>
<dbReference type="Proteomes" id="UP000245119">
    <property type="component" value="Linkage Group LG14"/>
</dbReference>
<evidence type="ECO:0000256" key="5">
    <source>
        <dbReference type="ARBA" id="ARBA00023157"/>
    </source>
</evidence>
<keyword evidence="6" id="KW-1219">Ryanodine-sensitive calcium-release channel impairing toxin</keyword>
<dbReference type="OrthoDB" id="6117811at2759"/>
<dbReference type="GO" id="GO:0019855">
    <property type="term" value="F:calcium channel inhibitor activity"/>
    <property type="evidence" value="ECO:0007669"/>
    <property type="project" value="InterPro"/>
</dbReference>
<keyword evidence="5" id="KW-1015">Disulfide bond</keyword>
<keyword evidence="9" id="KW-1185">Reference proteome</keyword>
<evidence type="ECO:0000256" key="4">
    <source>
        <dbReference type="ARBA" id="ARBA00022656"/>
    </source>
</evidence>
<reference evidence="8 9" key="1">
    <citation type="submission" date="2018-04" db="EMBL/GenBank/DDBJ databases">
        <title>The genome of golden apple snail Pomacea canaliculata provides insight into stress tolerance and invasive adaptation.</title>
        <authorList>
            <person name="Liu C."/>
            <person name="Liu B."/>
            <person name="Ren Y."/>
            <person name="Zhang Y."/>
            <person name="Wang H."/>
            <person name="Li S."/>
            <person name="Jiang F."/>
            <person name="Yin L."/>
            <person name="Zhang G."/>
            <person name="Qian W."/>
            <person name="Fan W."/>
        </authorList>
    </citation>
    <scope>NUCLEOTIDE SEQUENCE [LARGE SCALE GENOMIC DNA]</scope>
    <source>
        <strain evidence="8">SZHN2017</strain>
        <tissue evidence="8">Muscle</tissue>
    </source>
</reference>
<evidence type="ECO:0000256" key="7">
    <source>
        <dbReference type="SAM" id="SignalP"/>
    </source>
</evidence>
<keyword evidence="3" id="KW-0964">Secreted</keyword>
<feature type="chain" id="PRO_5015488484" description="Dickkopf N-terminal cysteine-rich domain-containing protein" evidence="7">
    <location>
        <begin position="27"/>
        <end position="152"/>
    </location>
</feature>
<dbReference type="InterPro" id="IPR012632">
    <property type="entry name" value="Scorpion_calcine"/>
</dbReference>
<keyword evidence="7" id="KW-0732">Signal</keyword>